<evidence type="ECO:0000313" key="5">
    <source>
        <dbReference type="Proteomes" id="UP001144205"/>
    </source>
</evidence>
<keyword evidence="1" id="KW-0808">Transferase</keyword>
<evidence type="ECO:0000256" key="1">
    <source>
        <dbReference type="ARBA" id="ARBA00022679"/>
    </source>
</evidence>
<evidence type="ECO:0000256" key="2">
    <source>
        <dbReference type="ARBA" id="ARBA00023315"/>
    </source>
</evidence>
<keyword evidence="5" id="KW-1185">Reference proteome</keyword>
<name>A0ABQ5LRB5_9RHOB</name>
<feature type="domain" description="N-acetyltransferase" evidence="3">
    <location>
        <begin position="2"/>
        <end position="148"/>
    </location>
</feature>
<protein>
    <recommendedName>
        <fullName evidence="3">N-acetyltransferase domain-containing protein</fullName>
    </recommendedName>
</protein>
<comment type="caution">
    <text evidence="4">The sequence shown here is derived from an EMBL/GenBank/DDBJ whole genome shotgun (WGS) entry which is preliminary data.</text>
</comment>
<keyword evidence="2" id="KW-0012">Acyltransferase</keyword>
<evidence type="ECO:0000259" key="3">
    <source>
        <dbReference type="PROSITE" id="PS51186"/>
    </source>
</evidence>
<evidence type="ECO:0000313" key="4">
    <source>
        <dbReference type="EMBL" id="GKY87544.1"/>
    </source>
</evidence>
<accession>A0ABQ5LRB5</accession>
<dbReference type="PANTHER" id="PTHR43877">
    <property type="entry name" value="AMINOALKYLPHOSPHONATE N-ACETYLTRANSFERASE-RELATED-RELATED"/>
    <property type="match status" value="1"/>
</dbReference>
<dbReference type="CDD" id="cd04301">
    <property type="entry name" value="NAT_SF"/>
    <property type="match status" value="1"/>
</dbReference>
<dbReference type="Gene3D" id="3.40.630.30">
    <property type="match status" value="1"/>
</dbReference>
<dbReference type="PANTHER" id="PTHR43877:SF2">
    <property type="entry name" value="AMINOALKYLPHOSPHONATE N-ACETYLTRANSFERASE-RELATED"/>
    <property type="match status" value="1"/>
</dbReference>
<dbReference type="InterPro" id="IPR016181">
    <property type="entry name" value="Acyl_CoA_acyltransferase"/>
</dbReference>
<organism evidence="4 5">
    <name type="scientific">Sinisalibacter aestuarii</name>
    <dbReference type="NCBI Taxonomy" id="2949426"/>
    <lineage>
        <taxon>Bacteria</taxon>
        <taxon>Pseudomonadati</taxon>
        <taxon>Pseudomonadota</taxon>
        <taxon>Alphaproteobacteria</taxon>
        <taxon>Rhodobacterales</taxon>
        <taxon>Roseobacteraceae</taxon>
        <taxon>Sinisalibacter</taxon>
    </lineage>
</organism>
<sequence>MTALHLARPDDLEKLLPLVAAYHATEGIVQDEASRRAALMPLLDGVPQGAVWLIGPRAAPLGYIAIGTGWSIELGGMDAFIDEFFIRENLRGRGIGTEALSALAQALKAQGVVALHLEVGRDNAAARSIYQRLGFAPRDGFSLMTCRL</sequence>
<dbReference type="InterPro" id="IPR050832">
    <property type="entry name" value="Bact_Acetyltransf"/>
</dbReference>
<dbReference type="Pfam" id="PF00583">
    <property type="entry name" value="Acetyltransf_1"/>
    <property type="match status" value="1"/>
</dbReference>
<dbReference type="PROSITE" id="PS51186">
    <property type="entry name" value="GNAT"/>
    <property type="match status" value="1"/>
</dbReference>
<dbReference type="EMBL" id="BROH01000003">
    <property type="protein sequence ID" value="GKY87544.1"/>
    <property type="molecule type" value="Genomic_DNA"/>
</dbReference>
<gene>
    <name evidence="4" type="ORF">STA1M1_14130</name>
</gene>
<dbReference type="SUPFAM" id="SSF55729">
    <property type="entry name" value="Acyl-CoA N-acyltransferases (Nat)"/>
    <property type="match status" value="1"/>
</dbReference>
<reference evidence="4" key="1">
    <citation type="journal article" date="2023" name="Int. J. Syst. Evol. Microbiol.">
        <title>Sinisalibacter aestuarii sp. nov., isolated from estuarine sediment of the Arakawa River.</title>
        <authorList>
            <person name="Arafat S.T."/>
            <person name="Hirano S."/>
            <person name="Sato A."/>
            <person name="Takeuchi K."/>
            <person name="Yasuda T."/>
            <person name="Terahara T."/>
            <person name="Hamada M."/>
            <person name="Kobayashi T."/>
        </authorList>
    </citation>
    <scope>NUCLEOTIDE SEQUENCE</scope>
    <source>
        <strain evidence="4">B-399</strain>
    </source>
</reference>
<proteinExistence type="predicted"/>
<dbReference type="RefSeq" id="WP_281841530.1">
    <property type="nucleotide sequence ID" value="NZ_BROH01000003.1"/>
</dbReference>
<dbReference type="InterPro" id="IPR000182">
    <property type="entry name" value="GNAT_dom"/>
</dbReference>
<dbReference type="Proteomes" id="UP001144205">
    <property type="component" value="Unassembled WGS sequence"/>
</dbReference>